<dbReference type="PANTHER" id="PTHR43418">
    <property type="entry name" value="MULTIFUNCTIONAL TRYPTOPHAN BIOSYNTHESIS PROTEIN-RELATED"/>
    <property type="match status" value="1"/>
</dbReference>
<evidence type="ECO:0000259" key="2">
    <source>
        <dbReference type="Pfam" id="PF00117"/>
    </source>
</evidence>
<dbReference type="GO" id="GO:0000162">
    <property type="term" value="P:L-tryptophan biosynthetic process"/>
    <property type="evidence" value="ECO:0007669"/>
    <property type="project" value="TreeGrafter"/>
</dbReference>
<dbReference type="EMBL" id="DXBX01000081">
    <property type="protein sequence ID" value="HIZ33777.1"/>
    <property type="molecule type" value="Genomic_DNA"/>
</dbReference>
<keyword evidence="1" id="KW-0315">Glutamine amidotransferase</keyword>
<dbReference type="Proteomes" id="UP000824028">
    <property type="component" value="Unassembled WGS sequence"/>
</dbReference>
<dbReference type="GO" id="GO:0005829">
    <property type="term" value="C:cytosol"/>
    <property type="evidence" value="ECO:0007669"/>
    <property type="project" value="TreeGrafter"/>
</dbReference>
<dbReference type="InterPro" id="IPR050472">
    <property type="entry name" value="Anth_synth/Amidotransfase"/>
</dbReference>
<dbReference type="PRINTS" id="PR00096">
    <property type="entry name" value="GATASE"/>
</dbReference>
<dbReference type="GO" id="GO:0004049">
    <property type="term" value="F:anthranilate synthase activity"/>
    <property type="evidence" value="ECO:0007669"/>
    <property type="project" value="TreeGrafter"/>
</dbReference>
<name>A0A9D2EAE1_9BACE</name>
<dbReference type="SUPFAM" id="SSF52317">
    <property type="entry name" value="Class I glutamine amidotransferase-like"/>
    <property type="match status" value="1"/>
</dbReference>
<dbReference type="PRINTS" id="PR00097">
    <property type="entry name" value="ANTSNTHASEII"/>
</dbReference>
<reference evidence="3" key="2">
    <citation type="submission" date="2021-04" db="EMBL/GenBank/DDBJ databases">
        <authorList>
            <person name="Gilroy R."/>
        </authorList>
    </citation>
    <scope>NUCLEOTIDE SEQUENCE</scope>
    <source>
        <strain evidence="3">ChiHjej9B8-1298</strain>
    </source>
</reference>
<dbReference type="InterPro" id="IPR006221">
    <property type="entry name" value="TrpG/PapA_dom"/>
</dbReference>
<dbReference type="Pfam" id="PF00117">
    <property type="entry name" value="GATase"/>
    <property type="match status" value="1"/>
</dbReference>
<comment type="caution">
    <text evidence="3">The sequence shown here is derived from an EMBL/GenBank/DDBJ whole genome shotgun (WGS) entry which is preliminary data.</text>
</comment>
<feature type="domain" description="Glutamine amidotransferase" evidence="2">
    <location>
        <begin position="5"/>
        <end position="185"/>
    </location>
</feature>
<dbReference type="Gene3D" id="3.40.50.880">
    <property type="match status" value="1"/>
</dbReference>
<evidence type="ECO:0000313" key="4">
    <source>
        <dbReference type="Proteomes" id="UP000824028"/>
    </source>
</evidence>
<dbReference type="NCBIfam" id="TIGR00566">
    <property type="entry name" value="trpG_papA"/>
    <property type="match status" value="1"/>
</dbReference>
<accession>A0A9D2EAE1</accession>
<dbReference type="AlphaFoldDB" id="A0A9D2EAE1"/>
<organism evidence="3 4">
    <name type="scientific">Candidatus Bacteroides merdigallinarum</name>
    <dbReference type="NCBI Taxonomy" id="2838473"/>
    <lineage>
        <taxon>Bacteria</taxon>
        <taxon>Pseudomonadati</taxon>
        <taxon>Bacteroidota</taxon>
        <taxon>Bacteroidia</taxon>
        <taxon>Bacteroidales</taxon>
        <taxon>Bacteroidaceae</taxon>
        <taxon>Bacteroides</taxon>
    </lineage>
</organism>
<dbReference type="InterPro" id="IPR029062">
    <property type="entry name" value="Class_I_gatase-like"/>
</dbReference>
<dbReference type="FunFam" id="3.40.50.880:FF:000003">
    <property type="entry name" value="Anthranilate synthase component II"/>
    <property type="match status" value="1"/>
</dbReference>
<evidence type="ECO:0000256" key="1">
    <source>
        <dbReference type="ARBA" id="ARBA00022962"/>
    </source>
</evidence>
<sequence length="186" mass="20823">MKIILIDNYDSFTYNLAHLLKSLGAEVDVKRNDRFDLQELEVYDKILLSPGPGIPHEAGRMPEVICTYAGRKPILGICLGHQAIGEAFGAKLENLQEVFHGVQTPIRLLDKSGLFHGLPDEIPVGRYHSWVIRKDSLPACLQVTATDETGEIMAIRHKSLDIQGLQFHPESVLTPLGARMMENWLK</sequence>
<dbReference type="PROSITE" id="PS51273">
    <property type="entry name" value="GATASE_TYPE_1"/>
    <property type="match status" value="1"/>
</dbReference>
<evidence type="ECO:0000313" key="3">
    <source>
        <dbReference type="EMBL" id="HIZ33777.1"/>
    </source>
</evidence>
<dbReference type="InterPro" id="IPR017926">
    <property type="entry name" value="GATASE"/>
</dbReference>
<dbReference type="PRINTS" id="PR00099">
    <property type="entry name" value="CPSGATASE"/>
</dbReference>
<dbReference type="CDD" id="cd01743">
    <property type="entry name" value="GATase1_Anthranilate_Synthase"/>
    <property type="match status" value="1"/>
</dbReference>
<proteinExistence type="predicted"/>
<dbReference type="PANTHER" id="PTHR43418:SF4">
    <property type="entry name" value="MULTIFUNCTIONAL TRYPTOPHAN BIOSYNTHESIS PROTEIN"/>
    <property type="match status" value="1"/>
</dbReference>
<gene>
    <name evidence="3" type="ORF">H9814_09640</name>
</gene>
<protein>
    <submittedName>
        <fullName evidence="3">Aminodeoxychorismate/anthranilate synthase component II</fullName>
    </submittedName>
</protein>
<reference evidence="3" key="1">
    <citation type="journal article" date="2021" name="PeerJ">
        <title>Extensive microbial diversity within the chicken gut microbiome revealed by metagenomics and culture.</title>
        <authorList>
            <person name="Gilroy R."/>
            <person name="Ravi A."/>
            <person name="Getino M."/>
            <person name="Pursley I."/>
            <person name="Horton D.L."/>
            <person name="Alikhan N.F."/>
            <person name="Baker D."/>
            <person name="Gharbi K."/>
            <person name="Hall N."/>
            <person name="Watson M."/>
            <person name="Adriaenssens E.M."/>
            <person name="Foster-Nyarko E."/>
            <person name="Jarju S."/>
            <person name="Secka A."/>
            <person name="Antonio M."/>
            <person name="Oren A."/>
            <person name="Chaudhuri R.R."/>
            <person name="La Ragione R."/>
            <person name="Hildebrand F."/>
            <person name="Pallen M.J."/>
        </authorList>
    </citation>
    <scope>NUCLEOTIDE SEQUENCE</scope>
    <source>
        <strain evidence="3">ChiHjej9B8-1298</strain>
    </source>
</reference>